<organism evidence="3 4">
    <name type="scientific">Scylla paramamosain</name>
    <name type="common">Mud crab</name>
    <dbReference type="NCBI Taxonomy" id="85552"/>
    <lineage>
        <taxon>Eukaryota</taxon>
        <taxon>Metazoa</taxon>
        <taxon>Ecdysozoa</taxon>
        <taxon>Arthropoda</taxon>
        <taxon>Crustacea</taxon>
        <taxon>Multicrustacea</taxon>
        <taxon>Malacostraca</taxon>
        <taxon>Eumalacostraca</taxon>
        <taxon>Eucarida</taxon>
        <taxon>Decapoda</taxon>
        <taxon>Pleocyemata</taxon>
        <taxon>Brachyura</taxon>
        <taxon>Eubrachyura</taxon>
        <taxon>Portunoidea</taxon>
        <taxon>Portunidae</taxon>
        <taxon>Portuninae</taxon>
        <taxon>Scylla</taxon>
    </lineage>
</organism>
<feature type="compositionally biased region" description="Polar residues" evidence="1">
    <location>
        <begin position="147"/>
        <end position="156"/>
    </location>
</feature>
<proteinExistence type="predicted"/>
<feature type="region of interest" description="Disordered" evidence="1">
    <location>
        <begin position="104"/>
        <end position="247"/>
    </location>
</feature>
<keyword evidence="4" id="KW-1185">Reference proteome</keyword>
<feature type="compositionally biased region" description="Polar residues" evidence="1">
    <location>
        <begin position="638"/>
        <end position="654"/>
    </location>
</feature>
<gene>
    <name evidence="3" type="ORF">O3P69_011152</name>
</gene>
<feature type="compositionally biased region" description="Polar residues" evidence="1">
    <location>
        <begin position="600"/>
        <end position="618"/>
    </location>
</feature>
<evidence type="ECO:0000313" key="4">
    <source>
        <dbReference type="Proteomes" id="UP001487740"/>
    </source>
</evidence>
<keyword evidence="2" id="KW-0812">Transmembrane</keyword>
<reference evidence="3 4" key="1">
    <citation type="submission" date="2023-03" db="EMBL/GenBank/DDBJ databases">
        <title>High-quality genome of Scylla paramamosain provides insights in environmental adaptation.</title>
        <authorList>
            <person name="Zhang L."/>
        </authorList>
    </citation>
    <scope>NUCLEOTIDE SEQUENCE [LARGE SCALE GENOMIC DNA]</scope>
    <source>
        <strain evidence="3">LZ_2023a</strain>
        <tissue evidence="3">Muscle</tissue>
    </source>
</reference>
<evidence type="ECO:0000256" key="2">
    <source>
        <dbReference type="SAM" id="Phobius"/>
    </source>
</evidence>
<feature type="region of interest" description="Disordered" evidence="1">
    <location>
        <begin position="562"/>
        <end position="626"/>
    </location>
</feature>
<feature type="compositionally biased region" description="Acidic residues" evidence="1">
    <location>
        <begin position="577"/>
        <end position="591"/>
    </location>
</feature>
<feature type="transmembrane region" description="Helical" evidence="2">
    <location>
        <begin position="30"/>
        <end position="49"/>
    </location>
</feature>
<name>A0AAW0STT3_SCYPA</name>
<accession>A0AAW0STT3</accession>
<dbReference type="EMBL" id="JARAKH010000045">
    <property type="protein sequence ID" value="KAK8378446.1"/>
    <property type="molecule type" value="Genomic_DNA"/>
</dbReference>
<comment type="caution">
    <text evidence="3">The sequence shown here is derived from an EMBL/GenBank/DDBJ whole genome shotgun (WGS) entry which is preliminary data.</text>
</comment>
<evidence type="ECO:0000256" key="1">
    <source>
        <dbReference type="SAM" id="MobiDB-lite"/>
    </source>
</evidence>
<sequence>MEEGGVRDVDVESGRQLVQNTVALITANPGLVLVFALSIWVVWAVAVGFDPIGYLNSFGTGAPGGGGSSGGSSVVSSSSSSAVVLGALDSPPALSLPAVQGADISPVLTDGEPSPGLDDAEPSPDAESVPTDDGGTPAAESGGPSLDGTTGDTSPVSDEGSAPPPSDADNPPSDPTSTDDATASDAAAPADDDTAPETPVSDGTDADSADSGDIDADSAASDDTAADSPASDDTAADSPASDDTAADSPASAVTQLLTLLLAMIQLLTLLLAVTQLLTLLLAMIQLLTLQQAVTQLVSLMVRVTGLPWTTGTGEDPLISEGAATGEDVGDSGAATGPGVLFAGAISDATTTEGEAGSLTPAFASLRPSSTTGTTEEALLAVDGAIWEILANISSSITTTESTDGENSPPKLPPLPVPTGDLTGPSITSSYSVLHACLVLGGDVPSCVAQAAAFGEILQNKTQDSLQRPTSDDVTPSSLGTILKIHPFAEVLHSLQDGDGGAQDAVIDKTPLGDLGDNNSVILGFLRNQNVSHDLVEKVISQVNSIKDTFKDSQVLIPWKENEGEVDIGEGSPTQDQEPSDNDLQENSEDLQESSGDLPENSDNLQENSGNLQENSDLPENSDDVEENHDTLPIMLDLQGNSEGPQRNSEPPKLYSTSETLALTDTGKNTPFSSLMLQGEISVKDKENEKTGDGDEKNVDNDNERKKINEAEKNKEEMKEEEIEEEIKKDKMGLTDRRGLLIKSKYPHAEILPTKPIRFYMRHR</sequence>
<feature type="compositionally biased region" description="Basic and acidic residues" evidence="1">
    <location>
        <begin position="681"/>
        <end position="717"/>
    </location>
</feature>
<dbReference type="Proteomes" id="UP001487740">
    <property type="component" value="Unassembled WGS sequence"/>
</dbReference>
<feature type="region of interest" description="Disordered" evidence="1">
    <location>
        <begin position="397"/>
        <end position="422"/>
    </location>
</feature>
<dbReference type="AlphaFoldDB" id="A0AAW0STT3"/>
<feature type="compositionally biased region" description="Low complexity" evidence="1">
    <location>
        <begin position="217"/>
        <end position="247"/>
    </location>
</feature>
<feature type="compositionally biased region" description="Low complexity" evidence="1">
    <location>
        <begin position="167"/>
        <end position="189"/>
    </location>
</feature>
<keyword evidence="2" id="KW-0472">Membrane</keyword>
<feature type="compositionally biased region" description="Acidic residues" evidence="1">
    <location>
        <begin position="204"/>
        <end position="216"/>
    </location>
</feature>
<keyword evidence="2" id="KW-1133">Transmembrane helix</keyword>
<evidence type="ECO:0000313" key="3">
    <source>
        <dbReference type="EMBL" id="KAK8378446.1"/>
    </source>
</evidence>
<feature type="region of interest" description="Disordered" evidence="1">
    <location>
        <begin position="635"/>
        <end position="654"/>
    </location>
</feature>
<feature type="region of interest" description="Disordered" evidence="1">
    <location>
        <begin position="678"/>
        <end position="720"/>
    </location>
</feature>
<protein>
    <submittedName>
        <fullName evidence="3">Uncharacterized protein</fullName>
    </submittedName>
</protein>